<organism evidence="2 3">
    <name type="scientific">Fundicoccus culcitae</name>
    <dbReference type="NCBI Taxonomy" id="2969821"/>
    <lineage>
        <taxon>Bacteria</taxon>
        <taxon>Bacillati</taxon>
        <taxon>Bacillota</taxon>
        <taxon>Bacilli</taxon>
        <taxon>Lactobacillales</taxon>
        <taxon>Aerococcaceae</taxon>
        <taxon>Fundicoccus</taxon>
    </lineage>
</organism>
<evidence type="ECO:0000313" key="2">
    <source>
        <dbReference type="EMBL" id="UUX32947.1"/>
    </source>
</evidence>
<keyword evidence="1" id="KW-0732">Signal</keyword>
<feature type="signal peptide" evidence="1">
    <location>
        <begin position="1"/>
        <end position="27"/>
    </location>
</feature>
<evidence type="ECO:0000256" key="1">
    <source>
        <dbReference type="SAM" id="SignalP"/>
    </source>
</evidence>
<proteinExistence type="predicted"/>
<accession>A0ABY5P2K2</accession>
<evidence type="ECO:0000313" key="3">
    <source>
        <dbReference type="Proteomes" id="UP001315967"/>
    </source>
</evidence>
<gene>
    <name evidence="2" type="ORF">NRE15_08445</name>
</gene>
<protein>
    <submittedName>
        <fullName evidence="2">Uncharacterized protein</fullName>
    </submittedName>
</protein>
<dbReference type="EMBL" id="CP102453">
    <property type="protein sequence ID" value="UUX32947.1"/>
    <property type="molecule type" value="Genomic_DNA"/>
</dbReference>
<dbReference type="Proteomes" id="UP001315967">
    <property type="component" value="Chromosome"/>
</dbReference>
<feature type="chain" id="PRO_5046250469" evidence="1">
    <location>
        <begin position="28"/>
        <end position="326"/>
    </location>
</feature>
<reference evidence="2 3" key="1">
    <citation type="submission" date="2022-08" db="EMBL/GenBank/DDBJ databases">
        <title>Aerococcaceae sp. nov isolated from spoiled eye mask.</title>
        <authorList>
            <person name="Zhou G."/>
            <person name="Xie X.-B."/>
            <person name="Shi Q.-S."/>
            <person name="Wang Y.-S."/>
            <person name="Wen X."/>
            <person name="Peng H."/>
            <person name="Yang X.-J."/>
            <person name="Tao H.-B."/>
            <person name="Huang X.-M."/>
        </authorList>
    </citation>
    <scope>NUCLEOTIDE SEQUENCE [LARGE SCALE GENOMIC DNA]</scope>
    <source>
        <strain evidence="3">DM20194951</strain>
    </source>
</reference>
<sequence>MKKGLKAFSSLLIAILVAIQIVPAVGAQENDARTILQEINQTNNEVISMRGEGFLSLSMVSNEQRADLGQLNFDFAYNIDPKFALDAKAEVVSPFIGEALNLGVFYDNGVAYLFDGTAWEARDFSAEEQAISDAFSEAMGEITNGPDSEEAQAMLDINVKYTDLEVTDTEYIFSLKENINAEELWADLNNVVDLEALKDEAIAQAEAEAGEAIDQASLDTIESMYSAETLDAILKTNPVVDVHYDKETLRVTNFTFEFNINLADFIPEEDLVDEEGNSTASQLPQLIIVAGEINFSNFGEQFDISVPQEAIDSLIPEESVEESSQE</sequence>
<keyword evidence="3" id="KW-1185">Reference proteome</keyword>
<name>A0ABY5P2K2_9LACT</name>
<dbReference type="RefSeq" id="WP_313792451.1">
    <property type="nucleotide sequence ID" value="NZ_CP102453.1"/>
</dbReference>